<dbReference type="RefSeq" id="WP_197450261.1">
    <property type="nucleotide sequence ID" value="NZ_CP053381.1"/>
</dbReference>
<proteinExistence type="predicted"/>
<gene>
    <name evidence="2" type="ORF">HNO51_06465</name>
</gene>
<evidence type="ECO:0000313" key="3">
    <source>
        <dbReference type="Proteomes" id="UP000671868"/>
    </source>
</evidence>
<accession>A0ABX7W1X2</accession>
<dbReference type="Proteomes" id="UP000671868">
    <property type="component" value="Chromosome"/>
</dbReference>
<sequence>MKAWRRSCAGLLAVLWLSGCGNEGSGEATEEQQQEPPAEVISEPPEAPADVAPLTVEIAVSAALRDDRRLMIEGETNLPDDARLQVVVERELSGVRWQSRTSVSQERFTAGPFGPGSGLPDGGYTLTVHLVEASVQPATVRERIGDKGEHLAGPLVRSARHGLGQVASYSRRYLIGSEPRRATDQVEVLEVE</sequence>
<dbReference type="EMBL" id="CP053381">
    <property type="protein sequence ID" value="QTP54364.1"/>
    <property type="molecule type" value="Genomic_DNA"/>
</dbReference>
<protein>
    <submittedName>
        <fullName evidence="2">Uncharacterized protein</fullName>
    </submittedName>
</protein>
<dbReference type="PROSITE" id="PS51257">
    <property type="entry name" value="PROKAR_LIPOPROTEIN"/>
    <property type="match status" value="1"/>
</dbReference>
<reference evidence="2 3" key="1">
    <citation type="journal article" date="2021" name="Front. Microbiol.">
        <title>Aerobic Denitrification and Heterotrophic Sulfur Oxidation in the Genus Halomonas Revealed by Six Novel Species Characterizations and Genome-Based Analysis.</title>
        <authorList>
            <person name="Wang L."/>
            <person name="Shao Z."/>
        </authorList>
    </citation>
    <scope>NUCLEOTIDE SEQUENCE [LARGE SCALE GENOMIC DNA]</scope>
    <source>
        <strain evidence="2 3">MCCC 1A11059</strain>
    </source>
</reference>
<organism evidence="2 3">
    <name type="scientific">Billgrantia sulfidoxydans</name>
    <dbReference type="NCBI Taxonomy" id="2733484"/>
    <lineage>
        <taxon>Bacteria</taxon>
        <taxon>Pseudomonadati</taxon>
        <taxon>Pseudomonadota</taxon>
        <taxon>Gammaproteobacteria</taxon>
        <taxon>Oceanospirillales</taxon>
        <taxon>Halomonadaceae</taxon>
        <taxon>Billgrantia</taxon>
    </lineage>
</organism>
<name>A0ABX7W1X2_9GAMM</name>
<evidence type="ECO:0000256" key="1">
    <source>
        <dbReference type="SAM" id="MobiDB-lite"/>
    </source>
</evidence>
<feature type="region of interest" description="Disordered" evidence="1">
    <location>
        <begin position="22"/>
        <end position="50"/>
    </location>
</feature>
<evidence type="ECO:0000313" key="2">
    <source>
        <dbReference type="EMBL" id="QTP54364.1"/>
    </source>
</evidence>
<keyword evidence="3" id="KW-1185">Reference proteome</keyword>